<dbReference type="PANTHER" id="PTHR15581:SF0">
    <property type="entry name" value="CENTROMERE PROTEIN R"/>
    <property type="match status" value="1"/>
</dbReference>
<feature type="region of interest" description="Disordered" evidence="1">
    <location>
        <begin position="65"/>
        <end position="114"/>
    </location>
</feature>
<dbReference type="Proteomes" id="UP001176941">
    <property type="component" value="Chromosome 1"/>
</dbReference>
<protein>
    <recommendedName>
        <fullName evidence="4">Centromere protein R</fullName>
    </recommendedName>
</protein>
<feature type="compositionally biased region" description="Polar residues" evidence="1">
    <location>
        <begin position="72"/>
        <end position="99"/>
    </location>
</feature>
<dbReference type="Pfam" id="PF06729">
    <property type="entry name" value="CENP-R"/>
    <property type="match status" value="1"/>
</dbReference>
<evidence type="ECO:0000256" key="1">
    <source>
        <dbReference type="SAM" id="MobiDB-lite"/>
    </source>
</evidence>
<evidence type="ECO:0000313" key="3">
    <source>
        <dbReference type="Proteomes" id="UP001176941"/>
    </source>
</evidence>
<proteinExistence type="predicted"/>
<accession>A0ABN8XV63</accession>
<reference evidence="2" key="1">
    <citation type="submission" date="2023-04" db="EMBL/GenBank/DDBJ databases">
        <authorList>
            <consortium name="ELIXIR-Norway"/>
        </authorList>
    </citation>
    <scope>NUCLEOTIDE SEQUENCE [LARGE SCALE GENOMIC DNA]</scope>
</reference>
<sequence>MSRLAWLSSCKLVAELMNRVPRELNSSFQKRTHVFKYFVCSVKRSLKLDGLLKASSFDSPKITRKKSAAAYSPTTGTCPMSPVASPTSSKKQENRNGPSNGKRENLNHLSINKRKESTMQDNEFMVLLSKVEKSSEEFMEIMQNLSSIQALKRSKELENLIGIPHASCVFKREMQKTKELMTNVIKQKLFKKKNSGLPNKELCDLDSCEFLKTILNLACPATERIMISEVSFHCICRKIQIYTIV</sequence>
<evidence type="ECO:0000313" key="2">
    <source>
        <dbReference type="EMBL" id="CAI9152088.1"/>
    </source>
</evidence>
<evidence type="ECO:0008006" key="4">
    <source>
        <dbReference type="Google" id="ProtNLM"/>
    </source>
</evidence>
<dbReference type="InterPro" id="IPR009601">
    <property type="entry name" value="CENP-R"/>
</dbReference>
<keyword evidence="3" id="KW-1185">Reference proteome</keyword>
<gene>
    <name evidence="2" type="ORF">MRATA1EN1_LOCUS1050</name>
</gene>
<dbReference type="PANTHER" id="PTHR15581">
    <property type="entry name" value="CENTROMERE PROTEIN R"/>
    <property type="match status" value="1"/>
</dbReference>
<organism evidence="2 3">
    <name type="scientific">Rangifer tarandus platyrhynchus</name>
    <name type="common">Svalbard reindeer</name>
    <dbReference type="NCBI Taxonomy" id="3082113"/>
    <lineage>
        <taxon>Eukaryota</taxon>
        <taxon>Metazoa</taxon>
        <taxon>Chordata</taxon>
        <taxon>Craniata</taxon>
        <taxon>Vertebrata</taxon>
        <taxon>Euteleostomi</taxon>
        <taxon>Mammalia</taxon>
        <taxon>Eutheria</taxon>
        <taxon>Laurasiatheria</taxon>
        <taxon>Artiodactyla</taxon>
        <taxon>Ruminantia</taxon>
        <taxon>Pecora</taxon>
        <taxon>Cervidae</taxon>
        <taxon>Odocoileinae</taxon>
        <taxon>Rangifer</taxon>
    </lineage>
</organism>
<name>A0ABN8XV63_RANTA</name>
<dbReference type="EMBL" id="OX459937">
    <property type="protein sequence ID" value="CAI9152088.1"/>
    <property type="molecule type" value="Genomic_DNA"/>
</dbReference>